<dbReference type="OrthoDB" id="1953572at2"/>
<evidence type="ECO:0000313" key="1">
    <source>
        <dbReference type="EMBL" id="CCJ34345.1"/>
    </source>
</evidence>
<comment type="caution">
    <text evidence="1">The sequence shown here is derived from an EMBL/GenBank/DDBJ whole genome shotgun (WGS) entry which is preliminary data.</text>
</comment>
<dbReference type="EMBL" id="CAKP01000115">
    <property type="protein sequence ID" value="CCJ34345.1"/>
    <property type="molecule type" value="Genomic_DNA"/>
</dbReference>
<gene>
    <name evidence="1" type="ORF">CAAU_2261</name>
</gene>
<accession>I7K9N5</accession>
<proteinExistence type="predicted"/>
<name>I7K9N5_9CLOT</name>
<sequence length="138" mass="16207">MEQRRNSEIVSVLFKMQNLQKAILNSIKHLKGIKPQKESMENYNSCFNTLQEASFYFFQATGFLKSQYIDGCLSYTSKNFFLNKLFLPSFKYFQLLQNSLNLIQVDDIYQESLILLKNKIEFINNTLSELLSDINSFN</sequence>
<dbReference type="RefSeq" id="WP_008909601.1">
    <property type="nucleotide sequence ID" value="NZ_CAKP01000115.1"/>
</dbReference>
<organism evidence="1 2">
    <name type="scientific">Caloramator australicus RC3</name>
    <dbReference type="NCBI Taxonomy" id="857293"/>
    <lineage>
        <taxon>Bacteria</taxon>
        <taxon>Bacillati</taxon>
        <taxon>Bacillota</taxon>
        <taxon>Clostridia</taxon>
        <taxon>Eubacteriales</taxon>
        <taxon>Clostridiaceae</taxon>
        <taxon>Caloramator</taxon>
    </lineage>
</organism>
<protein>
    <submittedName>
        <fullName evidence="1">Uncharacterized protein</fullName>
    </submittedName>
</protein>
<reference evidence="1 2" key="1">
    <citation type="journal article" date="2011" name="J. Bacteriol.">
        <title>Draft genome sequence of Caloramator australicus strain RC3T, a thermoanaerobe from the Great Artesian Basin of Australia.</title>
        <authorList>
            <person name="Ogg C.D."/>
            <person name="Patel B.K.C."/>
        </authorList>
    </citation>
    <scope>NUCLEOTIDE SEQUENCE [LARGE SCALE GENOMIC DNA]</scope>
    <source>
        <strain evidence="1 2">RC3</strain>
    </source>
</reference>
<dbReference type="Proteomes" id="UP000007652">
    <property type="component" value="Unassembled WGS sequence"/>
</dbReference>
<dbReference type="AlphaFoldDB" id="I7K9N5"/>
<evidence type="ECO:0000313" key="2">
    <source>
        <dbReference type="Proteomes" id="UP000007652"/>
    </source>
</evidence>
<keyword evidence="2" id="KW-1185">Reference proteome</keyword>